<accession>A0A3G2L5L1</accession>
<dbReference type="Gene3D" id="2.40.110.10">
    <property type="entry name" value="Butyryl-CoA Dehydrogenase, subunit A, domain 2"/>
    <property type="match status" value="1"/>
</dbReference>
<dbReference type="PIRSF" id="PIRSF016578">
    <property type="entry name" value="HsaA"/>
    <property type="match status" value="1"/>
</dbReference>
<reference evidence="3 4" key="1">
    <citation type="submission" date="2018-08" db="EMBL/GenBank/DDBJ databases">
        <title>The reduced genetic potential of extracellular carbohydrate catabolism in Euzebyella marina RN62, a Flavobacteriia bacterium isolated from the hadal water.</title>
        <authorList>
            <person name="Xue C."/>
        </authorList>
    </citation>
    <scope>NUCLEOTIDE SEQUENCE [LARGE SCALE GENOMIC DNA]</scope>
    <source>
        <strain evidence="3 4">RN62</strain>
    </source>
</reference>
<dbReference type="AlphaFoldDB" id="A0A3G2L5L1"/>
<keyword evidence="4" id="KW-1185">Reference proteome</keyword>
<keyword evidence="1" id="KW-0560">Oxidoreductase</keyword>
<dbReference type="InterPro" id="IPR009100">
    <property type="entry name" value="AcylCoA_DH/oxidase_NM_dom_sf"/>
</dbReference>
<dbReference type="SUPFAM" id="SSF56645">
    <property type="entry name" value="Acyl-CoA dehydrogenase NM domain-like"/>
    <property type="match status" value="1"/>
</dbReference>
<dbReference type="GO" id="GO:0050660">
    <property type="term" value="F:flavin adenine dinucleotide binding"/>
    <property type="evidence" value="ECO:0007669"/>
    <property type="project" value="InterPro"/>
</dbReference>
<evidence type="ECO:0000313" key="4">
    <source>
        <dbReference type="Proteomes" id="UP000276309"/>
    </source>
</evidence>
<gene>
    <name evidence="3" type="ORF">D1013_09195</name>
</gene>
<dbReference type="OrthoDB" id="1170793at2"/>
<dbReference type="Pfam" id="PF08028">
    <property type="entry name" value="Acyl-CoA_dh_2"/>
    <property type="match status" value="1"/>
</dbReference>
<dbReference type="Gene3D" id="1.10.540.10">
    <property type="entry name" value="Acyl-CoA dehydrogenase/oxidase, N-terminal domain"/>
    <property type="match status" value="1"/>
</dbReference>
<sequence>MQKPSKEWLGGDELHPKLLQWIAHKNLWNLWVPTEYGGLQSSLSDGLEILRTLAKWEGSLGWTVTLCSGANYFVGNLEKEKADEIFLGSPLPVFGGSGAIGGTAERWEGGYLISGIWKYATGAPYLTHFTLNAKILENGKELRTEDGQSKIQSFILKKEQVEIIKDWNTMGLRATATHSFQVHSQYVERSQSFVYNKVYHPNPIFKIPFSVFADLTLWANYLGLAEHFLEEAHIILGSLEQLKLLKATLTKAYKDMRSDADTIESWIGNDTNISESYITEIHRKATYSVQNLTEAIIRLYPLLGIRGASEHHKINKIFKDFFTATQHHIFSPMGRRGSTKVFKP</sequence>
<dbReference type="EMBL" id="CP032050">
    <property type="protein sequence ID" value="AYN67523.1"/>
    <property type="molecule type" value="Genomic_DNA"/>
</dbReference>
<feature type="domain" description="Acyl-CoA dehydrogenase C-terminal" evidence="2">
    <location>
        <begin position="252"/>
        <end position="331"/>
    </location>
</feature>
<organism evidence="3 4">
    <name type="scientific">Euzebyella marina</name>
    <dbReference type="NCBI Taxonomy" id="1761453"/>
    <lineage>
        <taxon>Bacteria</taxon>
        <taxon>Pseudomonadati</taxon>
        <taxon>Bacteroidota</taxon>
        <taxon>Flavobacteriia</taxon>
        <taxon>Flavobacteriales</taxon>
        <taxon>Flavobacteriaceae</taxon>
        <taxon>Euzebyella</taxon>
    </lineage>
</organism>
<name>A0A3G2L5L1_9FLAO</name>
<dbReference type="KEGG" id="emar:D1013_09195"/>
<dbReference type="InterPro" id="IPR013107">
    <property type="entry name" value="Acyl-CoA_DH_C"/>
</dbReference>
<proteinExistence type="predicted"/>
<evidence type="ECO:0000313" key="3">
    <source>
        <dbReference type="EMBL" id="AYN67523.1"/>
    </source>
</evidence>
<evidence type="ECO:0000256" key="1">
    <source>
        <dbReference type="ARBA" id="ARBA00023002"/>
    </source>
</evidence>
<dbReference type="InterPro" id="IPR046373">
    <property type="entry name" value="Acyl-CoA_Oxase/DH_mid-dom_sf"/>
</dbReference>
<evidence type="ECO:0000259" key="2">
    <source>
        <dbReference type="Pfam" id="PF08028"/>
    </source>
</evidence>
<dbReference type="GO" id="GO:0016627">
    <property type="term" value="F:oxidoreductase activity, acting on the CH-CH group of donors"/>
    <property type="evidence" value="ECO:0007669"/>
    <property type="project" value="InterPro"/>
</dbReference>
<dbReference type="Proteomes" id="UP000276309">
    <property type="component" value="Chromosome"/>
</dbReference>
<dbReference type="Gene3D" id="1.20.140.10">
    <property type="entry name" value="Butyryl-CoA Dehydrogenase, subunit A, domain 3"/>
    <property type="match status" value="1"/>
</dbReference>
<dbReference type="RefSeq" id="WP_121848539.1">
    <property type="nucleotide sequence ID" value="NZ_CP032050.1"/>
</dbReference>
<dbReference type="InterPro" id="IPR037069">
    <property type="entry name" value="AcylCoA_DH/ox_N_sf"/>
</dbReference>
<protein>
    <submittedName>
        <fullName evidence="3">Acyl-CoA dehydrogenase</fullName>
    </submittedName>
</protein>